<dbReference type="Pfam" id="PF06689">
    <property type="entry name" value="zf-C4_ClpX"/>
    <property type="match status" value="1"/>
</dbReference>
<dbReference type="RefSeq" id="WP_136150780.1">
    <property type="nucleotide sequence ID" value="NZ_CP038810.1"/>
</dbReference>
<dbReference type="GO" id="GO:0016887">
    <property type="term" value="F:ATP hydrolysis activity"/>
    <property type="evidence" value="ECO:0007669"/>
    <property type="project" value="InterPro"/>
</dbReference>
<feature type="binding site" evidence="6 7">
    <location>
        <position position="8"/>
    </location>
    <ligand>
        <name>Zn(2+)</name>
        <dbReference type="ChEBI" id="CHEBI:29105"/>
    </ligand>
</feature>
<keyword evidence="3 6" id="KW-0862">Zinc</keyword>
<keyword evidence="9" id="KW-0645">Protease</keyword>
<keyword evidence="10" id="KW-1185">Reference proteome</keyword>
<reference evidence="9 10" key="1">
    <citation type="submission" date="2019-04" db="EMBL/GenBank/DDBJ databases">
        <title>Flavobacterium sp. GS03.</title>
        <authorList>
            <person name="Kim H."/>
        </authorList>
    </citation>
    <scope>NUCLEOTIDE SEQUENCE [LARGE SCALE GENOMIC DNA]</scope>
    <source>
        <strain evidence="9 10">GS03</strain>
    </source>
</reference>
<dbReference type="PANTHER" id="PTHR48102:SF7">
    <property type="entry name" value="ATP-DEPENDENT CLP PROTEASE ATP-BINDING SUBUNIT CLPX-LIKE, MITOCHONDRIAL"/>
    <property type="match status" value="1"/>
</dbReference>
<feature type="domain" description="ClpX-type ZB" evidence="8">
    <location>
        <begin position="1"/>
        <end position="49"/>
    </location>
</feature>
<evidence type="ECO:0000256" key="3">
    <source>
        <dbReference type="ARBA" id="ARBA00022833"/>
    </source>
</evidence>
<dbReference type="GO" id="GO:0008270">
    <property type="term" value="F:zinc ion binding"/>
    <property type="evidence" value="ECO:0007669"/>
    <property type="project" value="UniProtKB-UniRule"/>
</dbReference>
<dbReference type="NCBIfam" id="NF003745">
    <property type="entry name" value="PRK05342.1"/>
    <property type="match status" value="1"/>
</dbReference>
<feature type="binding site" evidence="6 7">
    <location>
        <position position="30"/>
    </location>
    <ligand>
        <name>Zn(2+)</name>
        <dbReference type="ChEBI" id="CHEBI:29105"/>
    </ligand>
</feature>
<organism evidence="9 10">
    <name type="scientific">Flavobacterium sangjuense</name>
    <dbReference type="NCBI Taxonomy" id="2518177"/>
    <lineage>
        <taxon>Bacteria</taxon>
        <taxon>Pseudomonadati</taxon>
        <taxon>Bacteroidota</taxon>
        <taxon>Flavobacteriia</taxon>
        <taxon>Flavobacteriales</taxon>
        <taxon>Flavobacteriaceae</taxon>
        <taxon>Flavobacterium</taxon>
    </lineage>
</organism>
<dbReference type="GO" id="GO:0140662">
    <property type="term" value="F:ATP-dependent protein folding chaperone"/>
    <property type="evidence" value="ECO:0007669"/>
    <property type="project" value="InterPro"/>
</dbReference>
<comment type="similarity">
    <text evidence="6 7">Belongs to the ClpX chaperone family.</text>
</comment>
<dbReference type="PANTHER" id="PTHR48102">
    <property type="entry name" value="ATP-DEPENDENT CLP PROTEASE ATP-BINDING SUBUNIT CLPX-LIKE, MITOCHONDRIAL-RELATED"/>
    <property type="match status" value="1"/>
</dbReference>
<dbReference type="AlphaFoldDB" id="A0A4P7PQN2"/>
<dbReference type="CDD" id="cd19497">
    <property type="entry name" value="RecA-like_ClpX"/>
    <property type="match status" value="1"/>
</dbReference>
<dbReference type="NCBIfam" id="TIGR00382">
    <property type="entry name" value="clpX"/>
    <property type="match status" value="1"/>
</dbReference>
<evidence type="ECO:0000256" key="4">
    <source>
        <dbReference type="ARBA" id="ARBA00022840"/>
    </source>
</evidence>
<dbReference type="InterPro" id="IPR003959">
    <property type="entry name" value="ATPase_AAA_core"/>
</dbReference>
<evidence type="ECO:0000313" key="9">
    <source>
        <dbReference type="EMBL" id="QBZ96786.1"/>
    </source>
</evidence>
<dbReference type="GO" id="GO:0051082">
    <property type="term" value="F:unfolded protein binding"/>
    <property type="evidence" value="ECO:0007669"/>
    <property type="project" value="UniProtKB-UniRule"/>
</dbReference>
<keyword evidence="2 6" id="KW-0547">Nucleotide-binding</keyword>
<dbReference type="GO" id="GO:0009376">
    <property type="term" value="C:HslUV protease complex"/>
    <property type="evidence" value="ECO:0007669"/>
    <property type="project" value="TreeGrafter"/>
</dbReference>
<evidence type="ECO:0000256" key="2">
    <source>
        <dbReference type="ARBA" id="ARBA00022741"/>
    </source>
</evidence>
<dbReference type="KEGG" id="fsn:GS03_00268"/>
<keyword evidence="4 6" id="KW-0067">ATP-binding</keyword>
<dbReference type="SMART" id="SM01086">
    <property type="entry name" value="ClpB_D2-small"/>
    <property type="match status" value="1"/>
</dbReference>
<evidence type="ECO:0000256" key="5">
    <source>
        <dbReference type="ARBA" id="ARBA00023186"/>
    </source>
</evidence>
<dbReference type="GO" id="GO:0051603">
    <property type="term" value="P:proteolysis involved in protein catabolic process"/>
    <property type="evidence" value="ECO:0007669"/>
    <property type="project" value="TreeGrafter"/>
</dbReference>
<dbReference type="InterPro" id="IPR059188">
    <property type="entry name" value="Znf_CLPX-like"/>
</dbReference>
<name>A0A4P7PQN2_9FLAO</name>
<comment type="caution">
    <text evidence="6">Lacks conserved residue(s) required for the propagation of feature annotation.</text>
</comment>
<dbReference type="InterPro" id="IPR004487">
    <property type="entry name" value="Clp_protease_ATP-bd_su_ClpX"/>
</dbReference>
<keyword evidence="1 6" id="KW-0479">Metal-binding</keyword>
<dbReference type="InterPro" id="IPR019489">
    <property type="entry name" value="Clp_ATPase_C"/>
</dbReference>
<evidence type="ECO:0000256" key="1">
    <source>
        <dbReference type="ARBA" id="ARBA00022723"/>
    </source>
</evidence>
<dbReference type="SUPFAM" id="SSF52540">
    <property type="entry name" value="P-loop containing nucleoside triphosphate hydrolases"/>
    <property type="match status" value="1"/>
</dbReference>
<dbReference type="HAMAP" id="MF_00175">
    <property type="entry name" value="ClpX"/>
    <property type="match status" value="1"/>
</dbReference>
<dbReference type="InterPro" id="IPR050052">
    <property type="entry name" value="ATP-dep_Clp_protease_ClpX"/>
</dbReference>
<dbReference type="SMART" id="SM00382">
    <property type="entry name" value="AAA"/>
    <property type="match status" value="1"/>
</dbReference>
<dbReference type="PROSITE" id="PS00675">
    <property type="entry name" value="SIGMA54_INTERACT_1"/>
    <property type="match status" value="1"/>
</dbReference>
<dbReference type="Gene3D" id="3.40.50.300">
    <property type="entry name" value="P-loop containing nucleotide triphosphate hydrolases"/>
    <property type="match status" value="1"/>
</dbReference>
<dbReference type="InterPro" id="IPR010603">
    <property type="entry name" value="Znf_CppX_C4"/>
</dbReference>
<dbReference type="Gene3D" id="6.20.220.10">
    <property type="entry name" value="ClpX chaperone, C4-type zinc finger domain"/>
    <property type="match status" value="1"/>
</dbReference>
<evidence type="ECO:0000256" key="7">
    <source>
        <dbReference type="PROSITE-ProRule" id="PRU01250"/>
    </source>
</evidence>
<dbReference type="SMART" id="SM00994">
    <property type="entry name" value="zf-C4_ClpX"/>
    <property type="match status" value="1"/>
</dbReference>
<dbReference type="GO" id="GO:0005524">
    <property type="term" value="F:ATP binding"/>
    <property type="evidence" value="ECO:0007669"/>
    <property type="project" value="UniProtKB-UniRule"/>
</dbReference>
<proteinExistence type="inferred from homology"/>
<dbReference type="InterPro" id="IPR046425">
    <property type="entry name" value="ClpX_bact"/>
</dbReference>
<dbReference type="OrthoDB" id="9804062at2"/>
<dbReference type="Gene3D" id="1.10.8.60">
    <property type="match status" value="1"/>
</dbReference>
<feature type="binding site" evidence="6 7">
    <location>
        <position position="33"/>
    </location>
    <ligand>
        <name>Zn(2+)</name>
        <dbReference type="ChEBI" id="CHEBI:29105"/>
    </ligand>
</feature>
<keyword evidence="9" id="KW-0378">Hydrolase</keyword>
<comment type="subunit">
    <text evidence="6">Component of the ClpX-ClpP complex. Forms a hexameric ring that, in the presence of ATP, binds to fourteen ClpP subunits assembled into a disk-like structure with a central cavity, resembling the structure of eukaryotic proteasomes.</text>
</comment>
<dbReference type="FunFam" id="3.40.50.300:FF:000005">
    <property type="entry name" value="ATP-dependent Clp protease ATP-binding subunit ClpX"/>
    <property type="match status" value="1"/>
</dbReference>
<accession>A0A4P7PQN2</accession>
<dbReference type="GO" id="GO:0008233">
    <property type="term" value="F:peptidase activity"/>
    <property type="evidence" value="ECO:0007669"/>
    <property type="project" value="UniProtKB-KW"/>
</dbReference>
<sequence length="411" mass="45731">MAKQVLECSFCGRKKPETNLLIAGINAHVCDRCIEQAHGIVLEELKSGGAALKSASDLILKKPKEIRGFLDQYVIGQEQTKKVMSVAVYNHYKRLMQLQHEEDVEIEKSNIIMVGQTGTGKTLVAKTIARMLEVPLAIVDATVLTEAGYVGEDVESILTRLLQAADYDLAKAERGIVFIDEIDKIARKSDNPSITRDVSGEGVQQALLKLLEGTVVNVPPKGGRKHPDQKFIEVNTKDILFIAGGAFDGIERIISKRLNRTAVGYSTSKNVDNIDKDNLLQYIIPKDIKDFGLIPEIIGRLPVLTHMDPLDRETLRAILTEPKNALIKQYKKLFAMDDVKFTIDDNALDYIVDKALEYKLGARGLRSLCEAILTDAMYDLPSSDEKELHVTVDYTRDALTKNLLKRLEIAS</sequence>
<dbReference type="InterPro" id="IPR027417">
    <property type="entry name" value="P-loop_NTPase"/>
</dbReference>
<evidence type="ECO:0000259" key="8">
    <source>
        <dbReference type="PROSITE" id="PS51902"/>
    </source>
</evidence>
<dbReference type="GO" id="GO:0046983">
    <property type="term" value="F:protein dimerization activity"/>
    <property type="evidence" value="ECO:0007669"/>
    <property type="project" value="UniProtKB-UniRule"/>
</dbReference>
<comment type="function">
    <text evidence="6">ATP-dependent specificity component of the Clp protease. It directs the protease to specific substrates. Can perform chaperone functions in the absence of ClpP.</text>
</comment>
<dbReference type="InterPro" id="IPR003593">
    <property type="entry name" value="AAA+_ATPase"/>
</dbReference>
<dbReference type="InterPro" id="IPR038366">
    <property type="entry name" value="Znf_CppX_C4_sf"/>
</dbReference>
<dbReference type="SUPFAM" id="SSF57716">
    <property type="entry name" value="Glucocorticoid receptor-like (DNA-binding domain)"/>
    <property type="match status" value="1"/>
</dbReference>
<protein>
    <recommendedName>
        <fullName evidence="6">ATP-dependent Clp protease ATP-binding subunit ClpX</fullName>
    </recommendedName>
</protein>
<keyword evidence="5 6" id="KW-0143">Chaperone</keyword>
<dbReference type="InterPro" id="IPR025662">
    <property type="entry name" value="Sigma_54_int_dom_ATP-bd_1"/>
</dbReference>
<dbReference type="Proteomes" id="UP000296862">
    <property type="component" value="Chromosome"/>
</dbReference>
<dbReference type="PROSITE" id="PS51902">
    <property type="entry name" value="CLPX_ZB"/>
    <property type="match status" value="1"/>
</dbReference>
<feature type="binding site" evidence="6 7">
    <location>
        <position position="11"/>
    </location>
    <ligand>
        <name>Zn(2+)</name>
        <dbReference type="ChEBI" id="CHEBI:29105"/>
    </ligand>
</feature>
<dbReference type="Pfam" id="PF07724">
    <property type="entry name" value="AAA_2"/>
    <property type="match status" value="1"/>
</dbReference>
<dbReference type="GO" id="GO:0051301">
    <property type="term" value="P:cell division"/>
    <property type="evidence" value="ECO:0007669"/>
    <property type="project" value="TreeGrafter"/>
</dbReference>
<gene>
    <name evidence="6 9" type="primary">clpX</name>
    <name evidence="9" type="ORF">GS03_00268</name>
</gene>
<dbReference type="FunFam" id="1.10.8.60:FF:000002">
    <property type="entry name" value="ATP-dependent Clp protease ATP-binding subunit ClpX"/>
    <property type="match status" value="1"/>
</dbReference>
<dbReference type="EMBL" id="CP038810">
    <property type="protein sequence ID" value="QBZ96786.1"/>
    <property type="molecule type" value="Genomic_DNA"/>
</dbReference>
<evidence type="ECO:0000313" key="10">
    <source>
        <dbReference type="Proteomes" id="UP000296862"/>
    </source>
</evidence>
<dbReference type="Pfam" id="PF10431">
    <property type="entry name" value="ClpB_D2-small"/>
    <property type="match status" value="1"/>
</dbReference>
<evidence type="ECO:0000256" key="6">
    <source>
        <dbReference type="HAMAP-Rule" id="MF_00175"/>
    </source>
</evidence>